<protein>
    <submittedName>
        <fullName evidence="2">SDR family oxidoreductase</fullName>
    </submittedName>
</protein>
<dbReference type="InterPro" id="IPR050259">
    <property type="entry name" value="SDR"/>
</dbReference>
<dbReference type="InterPro" id="IPR002347">
    <property type="entry name" value="SDR_fam"/>
</dbReference>
<dbReference type="CDD" id="cd05344">
    <property type="entry name" value="BKR_like_SDR_like"/>
    <property type="match status" value="1"/>
</dbReference>
<proteinExistence type="inferred from homology"/>
<dbReference type="Proteomes" id="UP001230156">
    <property type="component" value="Unassembled WGS sequence"/>
</dbReference>
<name>A0ABU0YFS9_9PROT</name>
<evidence type="ECO:0000256" key="1">
    <source>
        <dbReference type="ARBA" id="ARBA00006484"/>
    </source>
</evidence>
<reference evidence="3" key="1">
    <citation type="submission" date="2023-08" db="EMBL/GenBank/DDBJ databases">
        <title>Rhodospirillaceae gen. nov., a novel taxon isolated from the Yangtze River Yuezi River estuary sludge.</title>
        <authorList>
            <person name="Ruan L."/>
        </authorList>
    </citation>
    <scope>NUCLEOTIDE SEQUENCE [LARGE SCALE GENOMIC DNA]</scope>
    <source>
        <strain evidence="3">R-7</strain>
    </source>
</reference>
<evidence type="ECO:0000313" key="3">
    <source>
        <dbReference type="Proteomes" id="UP001230156"/>
    </source>
</evidence>
<dbReference type="SUPFAM" id="SSF51735">
    <property type="entry name" value="NAD(P)-binding Rossmann-fold domains"/>
    <property type="match status" value="1"/>
</dbReference>
<dbReference type="PRINTS" id="PR00081">
    <property type="entry name" value="GDHRDH"/>
</dbReference>
<comment type="caution">
    <text evidence="2">The sequence shown here is derived from an EMBL/GenBank/DDBJ whole genome shotgun (WGS) entry which is preliminary data.</text>
</comment>
<evidence type="ECO:0000313" key="2">
    <source>
        <dbReference type="EMBL" id="MDQ7246579.1"/>
    </source>
</evidence>
<accession>A0ABU0YFS9</accession>
<dbReference type="Gene3D" id="3.40.50.720">
    <property type="entry name" value="NAD(P)-binding Rossmann-like Domain"/>
    <property type="match status" value="1"/>
</dbReference>
<dbReference type="RefSeq" id="WP_379953970.1">
    <property type="nucleotide sequence ID" value="NZ_JAUYVI010000001.1"/>
</dbReference>
<keyword evidence="3" id="KW-1185">Reference proteome</keyword>
<dbReference type="PANTHER" id="PTHR42879:SF6">
    <property type="entry name" value="NADPH-DEPENDENT REDUCTASE BACG"/>
    <property type="match status" value="1"/>
</dbReference>
<dbReference type="InterPro" id="IPR036291">
    <property type="entry name" value="NAD(P)-bd_dom_sf"/>
</dbReference>
<sequence>MDLHIKGKRALVTGSSKGLGRAIAAGLAAEGVQVAICSRNPDAVAKTAAEIKAEGFVCDLAQAGAAEKLIAEVNAKLGGIDILVANTGGPPPTVFDGTSDAQWRAAFESLFMSTVQMIRLALPGMKQRKWGRIMVVTSVAAEEPLDGLTISNAIRPALHGLYNSLSREVGKYGITVNALMPGSTATDRLKDFPYDQAEIDRTIPAGRLGKPEDFGAVATFLASEQAGYINGQAIAVDGGMLRSI</sequence>
<dbReference type="Pfam" id="PF13561">
    <property type="entry name" value="adh_short_C2"/>
    <property type="match status" value="1"/>
</dbReference>
<dbReference type="EMBL" id="JAUYVI010000001">
    <property type="protein sequence ID" value="MDQ7246579.1"/>
    <property type="molecule type" value="Genomic_DNA"/>
</dbReference>
<gene>
    <name evidence="2" type="ORF">Q8A70_02830</name>
</gene>
<comment type="similarity">
    <text evidence="1">Belongs to the short-chain dehydrogenases/reductases (SDR) family.</text>
</comment>
<dbReference type="PANTHER" id="PTHR42879">
    <property type="entry name" value="3-OXOACYL-(ACYL-CARRIER-PROTEIN) REDUCTASE"/>
    <property type="match status" value="1"/>
</dbReference>
<organism evidence="2 3">
    <name type="scientific">Dongia sedimenti</name>
    <dbReference type="NCBI Taxonomy" id="3064282"/>
    <lineage>
        <taxon>Bacteria</taxon>
        <taxon>Pseudomonadati</taxon>
        <taxon>Pseudomonadota</taxon>
        <taxon>Alphaproteobacteria</taxon>
        <taxon>Rhodospirillales</taxon>
        <taxon>Dongiaceae</taxon>
        <taxon>Dongia</taxon>
    </lineage>
</organism>